<dbReference type="EMBL" id="OV725081">
    <property type="protein sequence ID" value="CAH1401316.1"/>
    <property type="molecule type" value="Genomic_DNA"/>
</dbReference>
<name>A0A9P0HGU0_NEZVI</name>
<protein>
    <submittedName>
        <fullName evidence="2">Uncharacterized protein</fullName>
    </submittedName>
</protein>
<feature type="compositionally biased region" description="Basic and acidic residues" evidence="1">
    <location>
        <begin position="1"/>
        <end position="14"/>
    </location>
</feature>
<evidence type="ECO:0000256" key="1">
    <source>
        <dbReference type="SAM" id="MobiDB-lite"/>
    </source>
</evidence>
<sequence length="92" mass="10720">MATPPDRADQERAGPGRPLLAHLPGHHRPQAAHRDRGCQRRDLITAKRRARKIWQTNRLPSDKRTFDRLNNQIKLLIQQFNATNYDAYLKSL</sequence>
<evidence type="ECO:0000313" key="3">
    <source>
        <dbReference type="Proteomes" id="UP001152798"/>
    </source>
</evidence>
<accession>A0A9P0HGU0</accession>
<evidence type="ECO:0000313" key="2">
    <source>
        <dbReference type="EMBL" id="CAH1401316.1"/>
    </source>
</evidence>
<dbReference type="AlphaFoldDB" id="A0A9P0HGU0"/>
<reference evidence="2" key="1">
    <citation type="submission" date="2022-01" db="EMBL/GenBank/DDBJ databases">
        <authorList>
            <person name="King R."/>
        </authorList>
    </citation>
    <scope>NUCLEOTIDE SEQUENCE</scope>
</reference>
<proteinExistence type="predicted"/>
<dbReference type="OrthoDB" id="10461278at2759"/>
<dbReference type="Proteomes" id="UP001152798">
    <property type="component" value="Chromosome 5"/>
</dbReference>
<organism evidence="2 3">
    <name type="scientific">Nezara viridula</name>
    <name type="common">Southern green stink bug</name>
    <name type="synonym">Cimex viridulus</name>
    <dbReference type="NCBI Taxonomy" id="85310"/>
    <lineage>
        <taxon>Eukaryota</taxon>
        <taxon>Metazoa</taxon>
        <taxon>Ecdysozoa</taxon>
        <taxon>Arthropoda</taxon>
        <taxon>Hexapoda</taxon>
        <taxon>Insecta</taxon>
        <taxon>Pterygota</taxon>
        <taxon>Neoptera</taxon>
        <taxon>Paraneoptera</taxon>
        <taxon>Hemiptera</taxon>
        <taxon>Heteroptera</taxon>
        <taxon>Panheteroptera</taxon>
        <taxon>Pentatomomorpha</taxon>
        <taxon>Pentatomoidea</taxon>
        <taxon>Pentatomidae</taxon>
        <taxon>Pentatominae</taxon>
        <taxon>Nezara</taxon>
    </lineage>
</organism>
<keyword evidence="3" id="KW-1185">Reference proteome</keyword>
<gene>
    <name evidence="2" type="ORF">NEZAVI_LOCUS10365</name>
</gene>
<feature type="region of interest" description="Disordered" evidence="1">
    <location>
        <begin position="1"/>
        <end position="37"/>
    </location>
</feature>